<evidence type="ECO:0000259" key="11">
    <source>
        <dbReference type="Pfam" id="PF18317"/>
    </source>
</evidence>
<accession>A0A6A8DBH5</accession>
<dbReference type="NCBIfam" id="TIGR00507">
    <property type="entry name" value="aroE"/>
    <property type="match status" value="1"/>
</dbReference>
<feature type="binding site" evidence="8">
    <location>
        <position position="250"/>
    </location>
    <ligand>
        <name>shikimate</name>
        <dbReference type="ChEBI" id="CHEBI:36208"/>
    </ligand>
</feature>
<dbReference type="InterPro" id="IPR022893">
    <property type="entry name" value="Shikimate_DH_fam"/>
</dbReference>
<evidence type="ECO:0000256" key="6">
    <source>
        <dbReference type="ARBA" id="ARBA00023141"/>
    </source>
</evidence>
<dbReference type="InterPro" id="IPR046346">
    <property type="entry name" value="Aminoacid_DH-like_N_sf"/>
</dbReference>
<dbReference type="RefSeq" id="WP_153736689.1">
    <property type="nucleotide sequence ID" value="NZ_WJNG01000007.1"/>
</dbReference>
<dbReference type="HAMAP" id="MF_00222">
    <property type="entry name" value="Shikimate_DH_AroE"/>
    <property type="match status" value="1"/>
</dbReference>
<dbReference type="InterPro" id="IPR036291">
    <property type="entry name" value="NAD(P)-bd_dom_sf"/>
</dbReference>
<feature type="binding site" evidence="8">
    <location>
        <position position="243"/>
    </location>
    <ligand>
        <name>NADP(+)</name>
        <dbReference type="ChEBI" id="CHEBI:58349"/>
    </ligand>
</feature>
<dbReference type="GO" id="GO:0050661">
    <property type="term" value="F:NADP binding"/>
    <property type="evidence" value="ECO:0007669"/>
    <property type="project" value="InterPro"/>
</dbReference>
<comment type="catalytic activity">
    <reaction evidence="7 8">
        <text>shikimate + NADP(+) = 3-dehydroshikimate + NADPH + H(+)</text>
        <dbReference type="Rhea" id="RHEA:17737"/>
        <dbReference type="ChEBI" id="CHEBI:15378"/>
        <dbReference type="ChEBI" id="CHEBI:16630"/>
        <dbReference type="ChEBI" id="CHEBI:36208"/>
        <dbReference type="ChEBI" id="CHEBI:57783"/>
        <dbReference type="ChEBI" id="CHEBI:58349"/>
        <dbReference type="EC" id="1.1.1.25"/>
    </reaction>
</comment>
<proteinExistence type="inferred from homology"/>
<evidence type="ECO:0000313" key="12">
    <source>
        <dbReference type="EMBL" id="MRH43053.1"/>
    </source>
</evidence>
<dbReference type="CDD" id="cd01065">
    <property type="entry name" value="NAD_bind_Shikimate_DH"/>
    <property type="match status" value="1"/>
</dbReference>
<dbReference type="PANTHER" id="PTHR21089">
    <property type="entry name" value="SHIKIMATE DEHYDROGENASE"/>
    <property type="match status" value="1"/>
</dbReference>
<comment type="similarity">
    <text evidence="8">Belongs to the shikimate dehydrogenase family.</text>
</comment>
<evidence type="ECO:0000313" key="13">
    <source>
        <dbReference type="Proteomes" id="UP000799092"/>
    </source>
</evidence>
<keyword evidence="3 8" id="KW-0028">Amino-acid biosynthesis</keyword>
<dbReference type="Gene3D" id="3.40.50.720">
    <property type="entry name" value="NAD(P)-binding Rossmann-like Domain"/>
    <property type="match status" value="1"/>
</dbReference>
<protein>
    <recommendedName>
        <fullName evidence="2 8">Shikimate dehydrogenase (NADP(+))</fullName>
        <shortName evidence="8">SDH</shortName>
        <ecNumber evidence="2 8">1.1.1.25</ecNumber>
    </recommendedName>
</protein>
<evidence type="ECO:0000256" key="3">
    <source>
        <dbReference type="ARBA" id="ARBA00022605"/>
    </source>
</evidence>
<evidence type="ECO:0000259" key="10">
    <source>
        <dbReference type="Pfam" id="PF08501"/>
    </source>
</evidence>
<feature type="binding site" evidence="8">
    <location>
        <position position="222"/>
    </location>
    <ligand>
        <name>shikimate</name>
        <dbReference type="ChEBI" id="CHEBI:36208"/>
    </ligand>
</feature>
<evidence type="ECO:0000259" key="9">
    <source>
        <dbReference type="Pfam" id="PF01488"/>
    </source>
</evidence>
<feature type="binding site" evidence="8">
    <location>
        <position position="220"/>
    </location>
    <ligand>
        <name>NADP(+)</name>
        <dbReference type="ChEBI" id="CHEBI:58349"/>
    </ligand>
</feature>
<comment type="subunit">
    <text evidence="8">Homodimer.</text>
</comment>
<feature type="domain" description="SDH C-terminal" evidence="11">
    <location>
        <begin position="243"/>
        <end position="267"/>
    </location>
</feature>
<dbReference type="PANTHER" id="PTHR21089:SF1">
    <property type="entry name" value="BIFUNCTIONAL 3-DEHYDROQUINATE DEHYDRATASE_SHIKIMATE DEHYDROGENASE, CHLOROPLASTIC"/>
    <property type="match status" value="1"/>
</dbReference>
<gene>
    <name evidence="8 12" type="primary">aroE</name>
    <name evidence="12" type="ORF">GH741_10190</name>
</gene>
<feature type="active site" description="Proton acceptor" evidence="8">
    <location>
        <position position="66"/>
    </location>
</feature>
<dbReference type="SUPFAM" id="SSF51735">
    <property type="entry name" value="NAD(P)-binding Rossmann-fold domains"/>
    <property type="match status" value="1"/>
</dbReference>
<dbReference type="GO" id="GO:0019632">
    <property type="term" value="P:shikimate metabolic process"/>
    <property type="evidence" value="ECO:0007669"/>
    <property type="project" value="InterPro"/>
</dbReference>
<dbReference type="EC" id="1.1.1.25" evidence="2 8"/>
<dbReference type="UniPathway" id="UPA00053">
    <property type="reaction ID" value="UER00087"/>
</dbReference>
<dbReference type="GO" id="GO:0005829">
    <property type="term" value="C:cytosol"/>
    <property type="evidence" value="ECO:0007669"/>
    <property type="project" value="TreeGrafter"/>
</dbReference>
<dbReference type="Gene3D" id="3.40.50.10860">
    <property type="entry name" value="Leucine Dehydrogenase, chain A, domain 1"/>
    <property type="match status" value="1"/>
</dbReference>
<evidence type="ECO:0000256" key="8">
    <source>
        <dbReference type="HAMAP-Rule" id="MF_00222"/>
    </source>
</evidence>
<dbReference type="EMBL" id="WJNG01000007">
    <property type="protein sequence ID" value="MRH43053.1"/>
    <property type="molecule type" value="Genomic_DNA"/>
</dbReference>
<dbReference type="InterPro" id="IPR041121">
    <property type="entry name" value="SDH_C"/>
</dbReference>
<dbReference type="GO" id="GO:0008652">
    <property type="term" value="P:amino acid biosynthetic process"/>
    <property type="evidence" value="ECO:0007669"/>
    <property type="project" value="UniProtKB-KW"/>
</dbReference>
<feature type="binding site" evidence="8">
    <location>
        <begin position="128"/>
        <end position="132"/>
    </location>
    <ligand>
        <name>NADP(+)</name>
        <dbReference type="ChEBI" id="CHEBI:58349"/>
    </ligand>
</feature>
<dbReference type="OrthoDB" id="9792692at2"/>
<keyword evidence="5 8" id="KW-0560">Oxidoreductase</keyword>
<feature type="binding site" evidence="8">
    <location>
        <begin position="15"/>
        <end position="17"/>
    </location>
    <ligand>
        <name>shikimate</name>
        <dbReference type="ChEBI" id="CHEBI:36208"/>
    </ligand>
</feature>
<organism evidence="12 13">
    <name type="scientific">Aquibacillus halophilus</name>
    <dbReference type="NCBI Taxonomy" id="930132"/>
    <lineage>
        <taxon>Bacteria</taxon>
        <taxon>Bacillati</taxon>
        <taxon>Bacillota</taxon>
        <taxon>Bacilli</taxon>
        <taxon>Bacillales</taxon>
        <taxon>Bacillaceae</taxon>
        <taxon>Aquibacillus</taxon>
    </lineage>
</organism>
<dbReference type="GO" id="GO:0009073">
    <property type="term" value="P:aromatic amino acid family biosynthetic process"/>
    <property type="evidence" value="ECO:0007669"/>
    <property type="project" value="UniProtKB-KW"/>
</dbReference>
<dbReference type="InterPro" id="IPR013708">
    <property type="entry name" value="Shikimate_DH-bd_N"/>
</dbReference>
<keyword evidence="6 8" id="KW-0057">Aromatic amino acid biosynthesis</keyword>
<dbReference type="Pfam" id="PF08501">
    <property type="entry name" value="Shikimate_dh_N"/>
    <property type="match status" value="1"/>
</dbReference>
<feature type="binding site" evidence="8">
    <location>
        <position position="87"/>
    </location>
    <ligand>
        <name>shikimate</name>
        <dbReference type="ChEBI" id="CHEBI:36208"/>
    </ligand>
</feature>
<feature type="domain" description="Shikimate dehydrogenase substrate binding N-terminal" evidence="10">
    <location>
        <begin position="7"/>
        <end position="89"/>
    </location>
</feature>
<evidence type="ECO:0000256" key="7">
    <source>
        <dbReference type="ARBA" id="ARBA00049442"/>
    </source>
</evidence>
<comment type="function">
    <text evidence="8">Involved in the biosynthesis of the chorismate, which leads to the biosynthesis of aromatic amino acids. Catalyzes the reversible NADPH linked reduction of 3-dehydroshikimate (DHSA) to yield shikimate (SA).</text>
</comment>
<dbReference type="SUPFAM" id="SSF53223">
    <property type="entry name" value="Aminoacid dehydrogenase-like, N-terminal domain"/>
    <property type="match status" value="1"/>
</dbReference>
<keyword evidence="4 8" id="KW-0521">NADP</keyword>
<comment type="pathway">
    <text evidence="1 8">Metabolic intermediate biosynthesis; chorismate biosynthesis; chorismate from D-erythrose 4-phosphate and phosphoenolpyruvate: step 4/7.</text>
</comment>
<comment type="caution">
    <text evidence="8">Lacks conserved residue(s) required for the propagation of feature annotation.</text>
</comment>
<name>A0A6A8DBH5_9BACI</name>
<keyword evidence="13" id="KW-1185">Reference proteome</keyword>
<feature type="domain" description="Quinate/shikimate 5-dehydrogenase/glutamyl-tRNA reductase" evidence="9">
    <location>
        <begin position="120"/>
        <end position="195"/>
    </location>
</feature>
<feature type="binding site" evidence="8">
    <location>
        <position position="62"/>
    </location>
    <ligand>
        <name>shikimate</name>
        <dbReference type="ChEBI" id="CHEBI:36208"/>
    </ligand>
</feature>
<comment type="caution">
    <text evidence="12">The sequence shown here is derived from an EMBL/GenBank/DDBJ whole genome shotgun (WGS) entry which is preliminary data.</text>
</comment>
<evidence type="ECO:0000256" key="1">
    <source>
        <dbReference type="ARBA" id="ARBA00004871"/>
    </source>
</evidence>
<feature type="binding site" evidence="8">
    <location>
        <position position="102"/>
    </location>
    <ligand>
        <name>shikimate</name>
        <dbReference type="ChEBI" id="CHEBI:36208"/>
    </ligand>
</feature>
<feature type="binding site" evidence="8">
    <location>
        <begin position="152"/>
        <end position="157"/>
    </location>
    <ligand>
        <name>NADP(+)</name>
        <dbReference type="ChEBI" id="CHEBI:58349"/>
    </ligand>
</feature>
<sequence>MPLKLGLIGYPINHSLSPWIHNEFMQRLGIEGEYLLYEVPEANLGTMINHIKEMKLNGFNVTVPYKQAIIPYLDFLDSDAEKIGAVNTVVNENGKWKGYNTDGQGYIRSVKMSFPDLFGASKKVLLLGAGGAARGIYRALTHEPFERIDIANRTGERARSLLDVKEDRVETSILSFQEAEQQLFNYDFIVQTTSVGMKPNVADQVISLENLKENTVVSDIIYQPILTSFLKNAQRQNGRTHLGHAMLLYQAQLAFQIWTGKTVPLDRTLSKLEQRLRGNE</sequence>
<dbReference type="Proteomes" id="UP000799092">
    <property type="component" value="Unassembled WGS sequence"/>
</dbReference>
<dbReference type="Pfam" id="PF18317">
    <property type="entry name" value="SDH_C"/>
    <property type="match status" value="1"/>
</dbReference>
<reference evidence="12" key="1">
    <citation type="submission" date="2019-11" db="EMBL/GenBank/DDBJ databases">
        <authorList>
            <person name="Li J."/>
        </authorList>
    </citation>
    <scope>NUCLEOTIDE SEQUENCE</scope>
    <source>
        <strain evidence="12">B6B</strain>
    </source>
</reference>
<evidence type="ECO:0000256" key="4">
    <source>
        <dbReference type="ARBA" id="ARBA00022857"/>
    </source>
</evidence>
<dbReference type="Pfam" id="PF01488">
    <property type="entry name" value="Shikimate_DH"/>
    <property type="match status" value="1"/>
</dbReference>
<evidence type="ECO:0000256" key="5">
    <source>
        <dbReference type="ARBA" id="ARBA00023002"/>
    </source>
</evidence>
<dbReference type="InterPro" id="IPR006151">
    <property type="entry name" value="Shikm_DH/Glu-tRNA_Rdtase"/>
</dbReference>
<evidence type="ECO:0000256" key="2">
    <source>
        <dbReference type="ARBA" id="ARBA00012962"/>
    </source>
</evidence>
<dbReference type="InterPro" id="IPR011342">
    <property type="entry name" value="Shikimate_DH"/>
</dbReference>
<dbReference type="GO" id="GO:0009423">
    <property type="term" value="P:chorismate biosynthetic process"/>
    <property type="evidence" value="ECO:0007669"/>
    <property type="project" value="UniProtKB-UniRule"/>
</dbReference>
<dbReference type="GO" id="GO:0004764">
    <property type="term" value="F:shikimate 3-dehydrogenase (NADP+) activity"/>
    <property type="evidence" value="ECO:0007669"/>
    <property type="project" value="UniProtKB-UniRule"/>
</dbReference>
<dbReference type="AlphaFoldDB" id="A0A6A8DBH5"/>